<comment type="caution">
    <text evidence="1">The sequence shown here is derived from an EMBL/GenBank/DDBJ whole genome shotgun (WGS) entry which is preliminary data.</text>
</comment>
<dbReference type="EMBL" id="CM042035">
    <property type="protein sequence ID" value="KAI3754875.1"/>
    <property type="molecule type" value="Genomic_DNA"/>
</dbReference>
<sequence>MKFDDLLTDCFKNVFVTLERDRREKTSFKGFHCYATLAVNRRFISFVVKRRMRYLQKLDDYQQFINPALKRQKKLSLGLIVQR</sequence>
<dbReference type="Proteomes" id="UP001056120">
    <property type="component" value="Linkage Group LG18"/>
</dbReference>
<reference evidence="2" key="1">
    <citation type="journal article" date="2022" name="Mol. Ecol. Resour.">
        <title>The genomes of chicory, endive, great burdock and yacon provide insights into Asteraceae palaeo-polyploidization history and plant inulin production.</title>
        <authorList>
            <person name="Fan W."/>
            <person name="Wang S."/>
            <person name="Wang H."/>
            <person name="Wang A."/>
            <person name="Jiang F."/>
            <person name="Liu H."/>
            <person name="Zhao H."/>
            <person name="Xu D."/>
            <person name="Zhang Y."/>
        </authorList>
    </citation>
    <scope>NUCLEOTIDE SEQUENCE [LARGE SCALE GENOMIC DNA]</scope>
    <source>
        <strain evidence="2">cv. Yunnan</strain>
    </source>
</reference>
<proteinExistence type="predicted"/>
<reference evidence="1 2" key="2">
    <citation type="journal article" date="2022" name="Mol. Ecol. Resour.">
        <title>The genomes of chicory, endive, great burdock and yacon provide insights into Asteraceae paleo-polyploidization history and plant inulin production.</title>
        <authorList>
            <person name="Fan W."/>
            <person name="Wang S."/>
            <person name="Wang H."/>
            <person name="Wang A."/>
            <person name="Jiang F."/>
            <person name="Liu H."/>
            <person name="Zhao H."/>
            <person name="Xu D."/>
            <person name="Zhang Y."/>
        </authorList>
    </citation>
    <scope>NUCLEOTIDE SEQUENCE [LARGE SCALE GENOMIC DNA]</scope>
    <source>
        <strain evidence="2">cv. Yunnan</strain>
        <tissue evidence="1">Leaves</tissue>
    </source>
</reference>
<organism evidence="1 2">
    <name type="scientific">Smallanthus sonchifolius</name>
    <dbReference type="NCBI Taxonomy" id="185202"/>
    <lineage>
        <taxon>Eukaryota</taxon>
        <taxon>Viridiplantae</taxon>
        <taxon>Streptophyta</taxon>
        <taxon>Embryophyta</taxon>
        <taxon>Tracheophyta</taxon>
        <taxon>Spermatophyta</taxon>
        <taxon>Magnoliopsida</taxon>
        <taxon>eudicotyledons</taxon>
        <taxon>Gunneridae</taxon>
        <taxon>Pentapetalae</taxon>
        <taxon>asterids</taxon>
        <taxon>campanulids</taxon>
        <taxon>Asterales</taxon>
        <taxon>Asteraceae</taxon>
        <taxon>Asteroideae</taxon>
        <taxon>Heliantheae alliance</taxon>
        <taxon>Millerieae</taxon>
        <taxon>Smallanthus</taxon>
    </lineage>
</organism>
<accession>A0ACB9E7M1</accession>
<gene>
    <name evidence="1" type="ORF">L1987_54667</name>
</gene>
<protein>
    <submittedName>
        <fullName evidence="1">Uncharacterized protein</fullName>
    </submittedName>
</protein>
<name>A0ACB9E7M1_9ASTR</name>
<keyword evidence="2" id="KW-1185">Reference proteome</keyword>
<evidence type="ECO:0000313" key="2">
    <source>
        <dbReference type="Proteomes" id="UP001056120"/>
    </source>
</evidence>
<evidence type="ECO:0000313" key="1">
    <source>
        <dbReference type="EMBL" id="KAI3754875.1"/>
    </source>
</evidence>